<name>A0AAV5LMB6_9ROSI</name>
<feature type="compositionally biased region" description="Polar residues" evidence="1">
    <location>
        <begin position="1"/>
        <end position="13"/>
    </location>
</feature>
<keyword evidence="3" id="KW-1185">Reference proteome</keyword>
<evidence type="ECO:0000313" key="2">
    <source>
        <dbReference type="EMBL" id="GKV38250.1"/>
    </source>
</evidence>
<feature type="region of interest" description="Disordered" evidence="1">
    <location>
        <begin position="1"/>
        <end position="60"/>
    </location>
</feature>
<gene>
    <name evidence="2" type="ORF">SLEP1_g46181</name>
</gene>
<comment type="caution">
    <text evidence="2">The sequence shown here is derived from an EMBL/GenBank/DDBJ whole genome shotgun (WGS) entry which is preliminary data.</text>
</comment>
<dbReference type="AlphaFoldDB" id="A0AAV5LMB6"/>
<evidence type="ECO:0000256" key="1">
    <source>
        <dbReference type="SAM" id="MobiDB-lite"/>
    </source>
</evidence>
<dbReference type="InterPro" id="IPR045881">
    <property type="entry name" value="MNM1-like"/>
</dbReference>
<dbReference type="Proteomes" id="UP001054252">
    <property type="component" value="Unassembled WGS sequence"/>
</dbReference>
<organism evidence="2 3">
    <name type="scientific">Rubroshorea leprosula</name>
    <dbReference type="NCBI Taxonomy" id="152421"/>
    <lineage>
        <taxon>Eukaryota</taxon>
        <taxon>Viridiplantae</taxon>
        <taxon>Streptophyta</taxon>
        <taxon>Embryophyta</taxon>
        <taxon>Tracheophyta</taxon>
        <taxon>Spermatophyta</taxon>
        <taxon>Magnoliopsida</taxon>
        <taxon>eudicotyledons</taxon>
        <taxon>Gunneridae</taxon>
        <taxon>Pentapetalae</taxon>
        <taxon>rosids</taxon>
        <taxon>malvids</taxon>
        <taxon>Malvales</taxon>
        <taxon>Dipterocarpaceae</taxon>
        <taxon>Rubroshorea</taxon>
    </lineage>
</organism>
<dbReference type="PANTHER" id="PTHR34682">
    <property type="entry name" value="AT HOOK MOTIF-CONTAINING PROTEIN"/>
    <property type="match status" value="1"/>
</dbReference>
<evidence type="ECO:0000313" key="3">
    <source>
        <dbReference type="Proteomes" id="UP001054252"/>
    </source>
</evidence>
<dbReference type="EMBL" id="BPVZ01000127">
    <property type="protein sequence ID" value="GKV38250.1"/>
    <property type="molecule type" value="Genomic_DNA"/>
</dbReference>
<dbReference type="PANTHER" id="PTHR34682:SF3">
    <property type="entry name" value="AT HOOK MOTIF-CONTAINING PROTEIN"/>
    <property type="match status" value="1"/>
</dbReference>
<reference evidence="2 3" key="1">
    <citation type="journal article" date="2021" name="Commun. Biol.">
        <title>The genome of Shorea leprosula (Dipterocarpaceae) highlights the ecological relevance of drought in aseasonal tropical rainforests.</title>
        <authorList>
            <person name="Ng K.K.S."/>
            <person name="Kobayashi M.J."/>
            <person name="Fawcett J.A."/>
            <person name="Hatakeyama M."/>
            <person name="Paape T."/>
            <person name="Ng C.H."/>
            <person name="Ang C.C."/>
            <person name="Tnah L.H."/>
            <person name="Lee C.T."/>
            <person name="Nishiyama T."/>
            <person name="Sese J."/>
            <person name="O'Brien M.J."/>
            <person name="Copetti D."/>
            <person name="Mohd Noor M.I."/>
            <person name="Ong R.C."/>
            <person name="Putra M."/>
            <person name="Sireger I.Z."/>
            <person name="Indrioko S."/>
            <person name="Kosugi Y."/>
            <person name="Izuno A."/>
            <person name="Isagi Y."/>
            <person name="Lee S.L."/>
            <person name="Shimizu K.K."/>
        </authorList>
    </citation>
    <scope>NUCLEOTIDE SEQUENCE [LARGE SCALE GENOMIC DNA]</scope>
    <source>
        <strain evidence="2">214</strain>
    </source>
</reference>
<accession>A0AAV5LMB6</accession>
<feature type="region of interest" description="Disordered" evidence="1">
    <location>
        <begin position="510"/>
        <end position="532"/>
    </location>
</feature>
<protein>
    <submittedName>
        <fullName evidence="2">Uncharacterized protein</fullName>
    </submittedName>
</protein>
<sequence length="532" mass="57260">MNHQTQGPSSSSPAEPPTKRRRGRPRKDETLVQEENNNIPAMAALDSAKKTKQSVSTSNAPNDDMVGQVVSGVIDGLFDAGYLLNVKVADTDTFLRGVVFLPGQFTPITAANDVAPHAKMYHRKEIPIPSLNPESQLHTAGPLLEKPVEFKNDSAKLSGQVQPAELLSGISVAAVAGEKQSAAVKILPARNLPINDTGLSLGEKVLEQKNTQSALEKDKAIGEDQATGFSLGEKAMEQKTVESALEKDKAVEQDQVPPVIDTGLSLGEKVLEQKSMESSLEKDRAVGQDQVMQGFDTGLFLGENVLGQKKLESSLEKDVSIKQNQVLQGFETFKLEKGPNIDVELPKELGLPSIPYNDNLLGSEAFNHQPQVERQSLSSDLNSDVISSNFELNQIPLFTKPESEVCSSTGLDMLMEEKQSSPRQGTFQDTHLELTKKVLGGADTSHINGIPLTDAVPTIEAGTYSAPVTSLPLMIFGAEPEHIPSDSSEPKPVANDPTLARMVEPQVFSSPIDVNTSSMDCNVNDTIPPAQS</sequence>
<proteinExistence type="predicted"/>